<dbReference type="PANTHER" id="PTHR48043">
    <property type="entry name" value="EG:EG0003.4 PROTEIN-RELATED"/>
    <property type="match status" value="1"/>
</dbReference>
<dbReference type="KEGG" id="tnl:113499147"/>
<dbReference type="InterPro" id="IPR050271">
    <property type="entry name" value="UDP-glycosyltransferase"/>
</dbReference>
<name>A0A7E5W438_TRINI</name>
<keyword evidence="2 4" id="KW-0328">Glycosyltransferase</keyword>
<feature type="transmembrane region" description="Helical" evidence="5">
    <location>
        <begin position="484"/>
        <end position="504"/>
    </location>
</feature>
<dbReference type="GeneID" id="113499147"/>
<comment type="similarity">
    <text evidence="1 4">Belongs to the UDP-glycosyltransferase family.</text>
</comment>
<dbReference type="InterPro" id="IPR002213">
    <property type="entry name" value="UDP_glucos_trans"/>
</dbReference>
<evidence type="ECO:0000256" key="2">
    <source>
        <dbReference type="ARBA" id="ARBA00022676"/>
    </source>
</evidence>
<dbReference type="FunFam" id="3.40.50.2000:FF:000050">
    <property type="entry name" value="UDP-glucuronosyltransferase"/>
    <property type="match status" value="1"/>
</dbReference>
<dbReference type="GO" id="GO:0015020">
    <property type="term" value="F:glucuronosyltransferase activity"/>
    <property type="evidence" value="ECO:0007669"/>
    <property type="project" value="UniProtKB-EC"/>
</dbReference>
<dbReference type="PROSITE" id="PS00375">
    <property type="entry name" value="UDPGT"/>
    <property type="match status" value="1"/>
</dbReference>
<dbReference type="GO" id="GO:0016020">
    <property type="term" value="C:membrane"/>
    <property type="evidence" value="ECO:0007669"/>
    <property type="project" value="UniProtKB-SubCell"/>
</dbReference>
<keyword evidence="5" id="KW-0812">Transmembrane</keyword>
<keyword evidence="5" id="KW-0732">Signal</keyword>
<dbReference type="AlphaFoldDB" id="A0A7E5W438"/>
<gene>
    <name evidence="7" type="primary">LOC113499147</name>
</gene>
<evidence type="ECO:0000256" key="1">
    <source>
        <dbReference type="ARBA" id="ARBA00009995"/>
    </source>
</evidence>
<keyword evidence="5" id="KW-0472">Membrane</keyword>
<dbReference type="EC" id="2.4.1.17" evidence="5"/>
<accession>A0A7E5W438</accession>
<proteinExistence type="inferred from homology"/>
<dbReference type="Proteomes" id="UP000322000">
    <property type="component" value="Chromosome 12"/>
</dbReference>
<dbReference type="SUPFAM" id="SSF53756">
    <property type="entry name" value="UDP-Glycosyltransferase/glycogen phosphorylase"/>
    <property type="match status" value="1"/>
</dbReference>
<feature type="signal peptide" evidence="5">
    <location>
        <begin position="1"/>
        <end position="22"/>
    </location>
</feature>
<evidence type="ECO:0000256" key="4">
    <source>
        <dbReference type="RuleBase" id="RU003718"/>
    </source>
</evidence>
<keyword evidence="6" id="KW-1185">Reference proteome</keyword>
<evidence type="ECO:0000313" key="6">
    <source>
        <dbReference type="Proteomes" id="UP000322000"/>
    </source>
</evidence>
<reference evidence="7" key="1">
    <citation type="submission" date="2025-08" db="UniProtKB">
        <authorList>
            <consortium name="RefSeq"/>
        </authorList>
    </citation>
    <scope>IDENTIFICATION</scope>
</reference>
<dbReference type="RefSeq" id="XP_026735292.1">
    <property type="nucleotide sequence ID" value="XM_026879491.1"/>
</dbReference>
<dbReference type="OrthoDB" id="5835829at2759"/>
<feature type="chain" id="PRO_5029038843" description="UDP-glucuronosyltransferase" evidence="5">
    <location>
        <begin position="23"/>
        <end position="521"/>
    </location>
</feature>
<dbReference type="InParanoid" id="A0A7E5W438"/>
<comment type="catalytic activity">
    <reaction evidence="5">
        <text>glucuronate acceptor + UDP-alpha-D-glucuronate = acceptor beta-D-glucuronoside + UDP + H(+)</text>
        <dbReference type="Rhea" id="RHEA:21032"/>
        <dbReference type="ChEBI" id="CHEBI:15378"/>
        <dbReference type="ChEBI" id="CHEBI:58052"/>
        <dbReference type="ChEBI" id="CHEBI:58223"/>
        <dbReference type="ChEBI" id="CHEBI:132367"/>
        <dbReference type="ChEBI" id="CHEBI:132368"/>
        <dbReference type="EC" id="2.4.1.17"/>
    </reaction>
</comment>
<dbReference type="PANTHER" id="PTHR48043:SF159">
    <property type="entry name" value="EG:EG0003.4 PROTEIN-RELATED"/>
    <property type="match status" value="1"/>
</dbReference>
<comment type="subcellular location">
    <subcellularLocation>
        <location evidence="5">Membrane</location>
        <topology evidence="5">Single-pass membrane protein</topology>
    </subcellularLocation>
</comment>
<dbReference type="Gene3D" id="3.40.50.2000">
    <property type="entry name" value="Glycogen Phosphorylase B"/>
    <property type="match status" value="2"/>
</dbReference>
<evidence type="ECO:0000256" key="5">
    <source>
        <dbReference type="RuleBase" id="RU362059"/>
    </source>
</evidence>
<dbReference type="Pfam" id="PF00201">
    <property type="entry name" value="UDPGT"/>
    <property type="match status" value="1"/>
</dbReference>
<sequence length="521" mass="59405">MKMDSLKWIIFSCLLCLYGTEAYKILAVFPLPSKSHGILGDNMVKHLLDAGHEVTYITPYYKETKTHPNLKQIDVSANKEVINENTMDIKLVMAGIINLEDPDLVFDMMFTIASKTLENPNVQEMMRNQKFDVVVAEYMFVDLYSSFATVFQCPLVWFSTVNPHWMIMNLIDGPLNPAYNADYTHNRVTPFTFYDRVMELWHQVVEQYKLTHKYYYHEVGAYEKSIVPMLKEKGIPVPEYNEVRYNGSLVLGNSQVAISDAIALPPNYKHIGGYHIDDEVKPLPENLKKIMESNKNGIIYFSLGSNIKSKDLPVEIKEGILDVFKGLKQTVIWKFEEVLANAPKNVHIVQWAPQQSILAHPNLVLFVTHGGLLSITETIHHGVPVVSIPVFADQFQNAKRAEIQGYGRNVRLTPNLPKDLKKAMDDVLGNPSYASVAKELSKAYHHRQTKPKDEINFWIDHVVQTRGAPHLRSVAISLPYYQRYFLDVLAIILISLLTIIYAVAKLWCSLTSKSNGKYKTN</sequence>
<dbReference type="CDD" id="cd03784">
    <property type="entry name" value="GT1_Gtf-like"/>
    <property type="match status" value="1"/>
</dbReference>
<keyword evidence="3 4" id="KW-0808">Transferase</keyword>
<dbReference type="InterPro" id="IPR035595">
    <property type="entry name" value="UDP_glycos_trans_CS"/>
</dbReference>
<evidence type="ECO:0000313" key="7">
    <source>
        <dbReference type="RefSeq" id="XP_026735292.1"/>
    </source>
</evidence>
<keyword evidence="5" id="KW-1133">Transmembrane helix</keyword>
<organism evidence="6 7">
    <name type="scientific">Trichoplusia ni</name>
    <name type="common">Cabbage looper</name>
    <dbReference type="NCBI Taxonomy" id="7111"/>
    <lineage>
        <taxon>Eukaryota</taxon>
        <taxon>Metazoa</taxon>
        <taxon>Ecdysozoa</taxon>
        <taxon>Arthropoda</taxon>
        <taxon>Hexapoda</taxon>
        <taxon>Insecta</taxon>
        <taxon>Pterygota</taxon>
        <taxon>Neoptera</taxon>
        <taxon>Endopterygota</taxon>
        <taxon>Lepidoptera</taxon>
        <taxon>Glossata</taxon>
        <taxon>Ditrysia</taxon>
        <taxon>Noctuoidea</taxon>
        <taxon>Noctuidae</taxon>
        <taxon>Plusiinae</taxon>
        <taxon>Trichoplusia</taxon>
    </lineage>
</organism>
<protein>
    <recommendedName>
        <fullName evidence="5">UDP-glucuronosyltransferase</fullName>
        <ecNumber evidence="5">2.4.1.17</ecNumber>
    </recommendedName>
</protein>
<evidence type="ECO:0000256" key="3">
    <source>
        <dbReference type="ARBA" id="ARBA00022679"/>
    </source>
</evidence>